<protein>
    <submittedName>
        <fullName evidence="1">Uncharacterized protein</fullName>
    </submittedName>
</protein>
<dbReference type="EMBL" id="FNKP01000004">
    <property type="protein sequence ID" value="SDR55018.1"/>
    <property type="molecule type" value="Genomic_DNA"/>
</dbReference>
<evidence type="ECO:0000313" key="2">
    <source>
        <dbReference type="Proteomes" id="UP000183487"/>
    </source>
</evidence>
<sequence>MVDDTMETQMVFFACSKISVVAFESLWRDNNGHQLWVDAGVLTEKETALLRSTGALVTNFAGHARAGDAGEMACAVAVIQEHHPAEPIWIEAM</sequence>
<gene>
    <name evidence="1" type="ORF">SAMN05443245_7566</name>
</gene>
<proteinExistence type="predicted"/>
<keyword evidence="2" id="KW-1185">Reference proteome</keyword>
<organism evidence="1 2">
    <name type="scientific">Paraburkholderia fungorum</name>
    <dbReference type="NCBI Taxonomy" id="134537"/>
    <lineage>
        <taxon>Bacteria</taxon>
        <taxon>Pseudomonadati</taxon>
        <taxon>Pseudomonadota</taxon>
        <taxon>Betaproteobacteria</taxon>
        <taxon>Burkholderiales</taxon>
        <taxon>Burkholderiaceae</taxon>
        <taxon>Paraburkholderia</taxon>
    </lineage>
</organism>
<dbReference type="Proteomes" id="UP000183487">
    <property type="component" value="Unassembled WGS sequence"/>
</dbReference>
<evidence type="ECO:0000313" key="1">
    <source>
        <dbReference type="EMBL" id="SDR55018.1"/>
    </source>
</evidence>
<name>A0A1H1JYB2_9BURK</name>
<accession>A0A1H1JYB2</accession>
<dbReference type="AlphaFoldDB" id="A0A1H1JYB2"/>
<reference evidence="2" key="1">
    <citation type="submission" date="2016-10" db="EMBL/GenBank/DDBJ databases">
        <authorList>
            <person name="Varghese N."/>
        </authorList>
    </citation>
    <scope>NUCLEOTIDE SEQUENCE [LARGE SCALE GENOMIC DNA]</scope>
    <source>
        <strain evidence="2">GAS106B</strain>
    </source>
</reference>